<feature type="region of interest" description="Disordered" evidence="1">
    <location>
        <begin position="1"/>
        <end position="27"/>
    </location>
</feature>
<accession>A0A1M6DSF5</accession>
<sequence length="260" mass="28500">MTQRRPAGGKGGMRTRNAASPTRQGVAAKELQAARRKKRQKEVMRNRIILGVVCVALLALLVTLVVKLGGAILSSGGTADTSTITFSKDGQVVFEEVTDFDTQTYSKSEFKKYTQNLIKEFNETNGEKSISLKRLTYRKGQVYIKTTYKDAESYAAFSSYSTYNGSYEGAVNAGYDFSVLFCTTENDTKGTARAVTPDEEFAGMNVVVVSENVTVKVPGQIYYVSEKSTDVVDANTVSIKQADGNNDATDLVYIVYQPEK</sequence>
<reference evidence="3 4" key="1">
    <citation type="submission" date="2016-11" db="EMBL/GenBank/DDBJ databases">
        <authorList>
            <person name="Jaros S."/>
            <person name="Januszkiewicz K."/>
            <person name="Wedrychowicz H."/>
        </authorList>
    </citation>
    <scope>NUCLEOTIDE SEQUENCE [LARGE SCALE GENOMIC DNA]</scope>
    <source>
        <strain evidence="3 4">DSM 14809</strain>
    </source>
</reference>
<keyword evidence="4" id="KW-1185">Reference proteome</keyword>
<feature type="transmembrane region" description="Helical" evidence="2">
    <location>
        <begin position="48"/>
        <end position="73"/>
    </location>
</feature>
<keyword evidence="2" id="KW-0812">Transmembrane</keyword>
<name>A0A1M6DSF5_PSEXY</name>
<evidence type="ECO:0000313" key="4">
    <source>
        <dbReference type="Proteomes" id="UP000184185"/>
    </source>
</evidence>
<protein>
    <submittedName>
        <fullName evidence="3">Uncharacterized protein</fullName>
    </submittedName>
</protein>
<dbReference type="AlphaFoldDB" id="A0A1M6DSF5"/>
<organism evidence="3 4">
    <name type="scientific">Pseudobutyrivibrio xylanivorans DSM 14809</name>
    <dbReference type="NCBI Taxonomy" id="1123012"/>
    <lineage>
        <taxon>Bacteria</taxon>
        <taxon>Bacillati</taxon>
        <taxon>Bacillota</taxon>
        <taxon>Clostridia</taxon>
        <taxon>Lachnospirales</taxon>
        <taxon>Lachnospiraceae</taxon>
        <taxon>Pseudobutyrivibrio</taxon>
    </lineage>
</organism>
<dbReference type="RefSeq" id="WP_072913588.1">
    <property type="nucleotide sequence ID" value="NZ_FQYQ01000005.1"/>
</dbReference>
<dbReference type="OrthoDB" id="2048902at2"/>
<gene>
    <name evidence="3" type="ORF">SAMN02745725_01015</name>
</gene>
<keyword evidence="2" id="KW-1133">Transmembrane helix</keyword>
<keyword evidence="2" id="KW-0472">Membrane</keyword>
<proteinExistence type="predicted"/>
<evidence type="ECO:0000313" key="3">
    <source>
        <dbReference type="EMBL" id="SHI76105.1"/>
    </source>
</evidence>
<dbReference type="Proteomes" id="UP000184185">
    <property type="component" value="Unassembled WGS sequence"/>
</dbReference>
<dbReference type="EMBL" id="FQYQ01000005">
    <property type="protein sequence ID" value="SHI76105.1"/>
    <property type="molecule type" value="Genomic_DNA"/>
</dbReference>
<evidence type="ECO:0000256" key="1">
    <source>
        <dbReference type="SAM" id="MobiDB-lite"/>
    </source>
</evidence>
<dbReference type="STRING" id="185007.SAMN02910350_02186"/>
<evidence type="ECO:0000256" key="2">
    <source>
        <dbReference type="SAM" id="Phobius"/>
    </source>
</evidence>